<name>A0ACB9VXT6_CHAAC</name>
<dbReference type="Proteomes" id="UP001057452">
    <property type="component" value="Chromosome 21"/>
</dbReference>
<evidence type="ECO:0000313" key="2">
    <source>
        <dbReference type="Proteomes" id="UP001057452"/>
    </source>
</evidence>
<feature type="non-terminal residue" evidence="1">
    <location>
        <position position="602"/>
    </location>
</feature>
<reference evidence="1" key="1">
    <citation type="submission" date="2022-05" db="EMBL/GenBank/DDBJ databases">
        <title>Chromosome-level genome of Chaenocephalus aceratus.</title>
        <authorList>
            <person name="Park H."/>
        </authorList>
    </citation>
    <scope>NUCLEOTIDE SEQUENCE</scope>
    <source>
        <strain evidence="1">KU_202001</strain>
    </source>
</reference>
<accession>A0ACB9VXT6</accession>
<sequence>MEVLSREGSNISQPAANWERAMMRFSELELKEKEGGGVCVSASAAGRELADGQRRERVLEHCQHTTRREEREGVLSPAYANNRVPVLQRCGGQIEPLSPGHRAREGARGAGQEGLNDGVRKVKRELEGGHCLPPILTPAKGFPEEKHSPGFGASRKRQLCLKAEREDSEWEEAERVFHPEKRARISTDEREQASPDEDDDDEVRKLKVCIELKGLRLSKPAAGAASPDGCLIKQERLWPQQRLITPVQSIRERKARPGEPEDRAAAHRAEINRKWGCEKLLNEKKLRNQKRVLGTKIAKNTQPPAVWGFLFSWSSAGSERTMKVTVASRSRGGAPPSPGPDPSVGGPPPIKPRRHSDTDKPKGKRPCKTKHTSQREREKRKEATPNSPGQRCAADLGAAEDDKLSDQRGAPRKGAASPNHYPCSPVKPCSPAMLCPPCLQPQVNSRACGAATELVGVHRTPPAEPPAVRPIPPEARRLIVNKNAGETLLQRAARLGYEEVVLYCLENRVSEVNHRDYAGYCALHEACARGWLSIVQHLLDYGADINCSAQDGTRPIHDAVENDHLDVVRVLLSYGADPTLATYSGRGLLKMTHSDGMQRFLS</sequence>
<gene>
    <name evidence="1" type="ORF">KUCAC02_009730</name>
</gene>
<comment type="caution">
    <text evidence="1">The sequence shown here is derived from an EMBL/GenBank/DDBJ whole genome shotgun (WGS) entry which is preliminary data.</text>
</comment>
<dbReference type="EMBL" id="CM043805">
    <property type="protein sequence ID" value="KAI4805100.1"/>
    <property type="molecule type" value="Genomic_DNA"/>
</dbReference>
<protein>
    <submittedName>
        <fullName evidence="1">Uncharacterized protein</fullName>
    </submittedName>
</protein>
<keyword evidence="2" id="KW-1185">Reference proteome</keyword>
<evidence type="ECO:0000313" key="1">
    <source>
        <dbReference type="EMBL" id="KAI4805100.1"/>
    </source>
</evidence>
<organism evidence="1 2">
    <name type="scientific">Chaenocephalus aceratus</name>
    <name type="common">Blackfin icefish</name>
    <name type="synonym">Chaenichthys aceratus</name>
    <dbReference type="NCBI Taxonomy" id="36190"/>
    <lineage>
        <taxon>Eukaryota</taxon>
        <taxon>Metazoa</taxon>
        <taxon>Chordata</taxon>
        <taxon>Craniata</taxon>
        <taxon>Vertebrata</taxon>
        <taxon>Euteleostomi</taxon>
        <taxon>Actinopterygii</taxon>
        <taxon>Neopterygii</taxon>
        <taxon>Teleostei</taxon>
        <taxon>Neoteleostei</taxon>
        <taxon>Acanthomorphata</taxon>
        <taxon>Eupercaria</taxon>
        <taxon>Perciformes</taxon>
        <taxon>Notothenioidei</taxon>
        <taxon>Channichthyidae</taxon>
        <taxon>Chaenocephalus</taxon>
    </lineage>
</organism>
<proteinExistence type="predicted"/>